<keyword evidence="7 11" id="KW-0418">Kinase</keyword>
<evidence type="ECO:0000256" key="2">
    <source>
        <dbReference type="ARBA" id="ARBA00006997"/>
    </source>
</evidence>
<comment type="function">
    <text evidence="11">Catalyzes the specific phosphorylation of the 3-hydroxyl group of shikimic acid using ATP as a cosubstrate.</text>
</comment>
<dbReference type="InterPro" id="IPR031322">
    <property type="entry name" value="Shikimate/glucono_kinase"/>
</dbReference>
<dbReference type="HAMAP" id="MF_00109">
    <property type="entry name" value="Shikimate_kinase"/>
    <property type="match status" value="1"/>
</dbReference>
<feature type="binding site" evidence="11">
    <location>
        <position position="118"/>
    </location>
    <ligand>
        <name>ATP</name>
        <dbReference type="ChEBI" id="CHEBI:30616"/>
    </ligand>
</feature>
<evidence type="ECO:0000313" key="13">
    <source>
        <dbReference type="Proteomes" id="UP001524478"/>
    </source>
</evidence>
<feature type="binding site" evidence="11">
    <location>
        <position position="79"/>
    </location>
    <ligand>
        <name>substrate</name>
    </ligand>
</feature>
<dbReference type="EC" id="2.7.1.71" evidence="3 11"/>
<dbReference type="InterPro" id="IPR000623">
    <property type="entry name" value="Shikimate_kinase/TSH1"/>
</dbReference>
<dbReference type="Gene3D" id="3.40.50.300">
    <property type="entry name" value="P-loop containing nucleotide triphosphate hydrolases"/>
    <property type="match status" value="1"/>
</dbReference>
<dbReference type="Proteomes" id="UP001524478">
    <property type="component" value="Unassembled WGS sequence"/>
</dbReference>
<dbReference type="RefSeq" id="WP_256310129.1">
    <property type="nucleotide sequence ID" value="NZ_JANGAC010000001.1"/>
</dbReference>
<dbReference type="PROSITE" id="PS01128">
    <property type="entry name" value="SHIKIMATE_KINASE"/>
    <property type="match status" value="1"/>
</dbReference>
<dbReference type="PANTHER" id="PTHR21087:SF16">
    <property type="entry name" value="SHIKIMATE KINASE 1, CHLOROPLASTIC"/>
    <property type="match status" value="1"/>
</dbReference>
<comment type="subunit">
    <text evidence="11">Monomer.</text>
</comment>
<dbReference type="Pfam" id="PF01202">
    <property type="entry name" value="SKI"/>
    <property type="match status" value="1"/>
</dbReference>
<feature type="binding site" evidence="11">
    <location>
        <position position="138"/>
    </location>
    <ligand>
        <name>substrate</name>
    </ligand>
</feature>
<evidence type="ECO:0000313" key="12">
    <source>
        <dbReference type="EMBL" id="MCQ4921615.1"/>
    </source>
</evidence>
<comment type="subcellular location">
    <subcellularLocation>
        <location evidence="11">Cytoplasm</location>
    </subcellularLocation>
</comment>
<keyword evidence="11" id="KW-0963">Cytoplasm</keyword>
<keyword evidence="4 11" id="KW-0028">Amino-acid biosynthesis</keyword>
<evidence type="ECO:0000256" key="9">
    <source>
        <dbReference type="ARBA" id="ARBA00023141"/>
    </source>
</evidence>
<name>A0ABT1S5H9_9FIRM</name>
<dbReference type="InterPro" id="IPR023000">
    <property type="entry name" value="Shikimate_kinase_CS"/>
</dbReference>
<evidence type="ECO:0000256" key="6">
    <source>
        <dbReference type="ARBA" id="ARBA00022741"/>
    </source>
</evidence>
<evidence type="ECO:0000256" key="3">
    <source>
        <dbReference type="ARBA" id="ARBA00012154"/>
    </source>
</evidence>
<gene>
    <name evidence="11" type="primary">aroK</name>
    <name evidence="12" type="ORF">NE686_00840</name>
</gene>
<keyword evidence="11" id="KW-0479">Metal-binding</keyword>
<evidence type="ECO:0000256" key="5">
    <source>
        <dbReference type="ARBA" id="ARBA00022679"/>
    </source>
</evidence>
<dbReference type="CDD" id="cd00464">
    <property type="entry name" value="SK"/>
    <property type="match status" value="1"/>
</dbReference>
<evidence type="ECO:0000256" key="7">
    <source>
        <dbReference type="ARBA" id="ARBA00022777"/>
    </source>
</evidence>
<dbReference type="PANTHER" id="PTHR21087">
    <property type="entry name" value="SHIKIMATE KINASE"/>
    <property type="match status" value="1"/>
</dbReference>
<keyword evidence="13" id="KW-1185">Reference proteome</keyword>
<keyword evidence="8 11" id="KW-0067">ATP-binding</keyword>
<evidence type="ECO:0000256" key="4">
    <source>
        <dbReference type="ARBA" id="ARBA00022605"/>
    </source>
</evidence>
<feature type="binding site" evidence="11">
    <location>
        <position position="15"/>
    </location>
    <ligand>
        <name>Mg(2+)</name>
        <dbReference type="ChEBI" id="CHEBI:18420"/>
    </ligand>
</feature>
<evidence type="ECO:0000256" key="11">
    <source>
        <dbReference type="HAMAP-Rule" id="MF_00109"/>
    </source>
</evidence>
<evidence type="ECO:0000256" key="1">
    <source>
        <dbReference type="ARBA" id="ARBA00004842"/>
    </source>
</evidence>
<comment type="pathway">
    <text evidence="1 11">Metabolic intermediate biosynthesis; chorismate biosynthesis; chorismate from D-erythrose 4-phosphate and phosphoenolpyruvate: step 5/7.</text>
</comment>
<dbReference type="GO" id="GO:0016301">
    <property type="term" value="F:kinase activity"/>
    <property type="evidence" value="ECO:0007669"/>
    <property type="project" value="UniProtKB-KW"/>
</dbReference>
<organism evidence="12 13">
    <name type="scientific">Tissierella carlieri</name>
    <dbReference type="NCBI Taxonomy" id="689904"/>
    <lineage>
        <taxon>Bacteria</taxon>
        <taxon>Bacillati</taxon>
        <taxon>Bacillota</taxon>
        <taxon>Tissierellia</taxon>
        <taxon>Tissierellales</taxon>
        <taxon>Tissierellaceae</taxon>
        <taxon>Tissierella</taxon>
    </lineage>
</organism>
<feature type="binding site" evidence="11">
    <location>
        <position position="57"/>
    </location>
    <ligand>
        <name>substrate</name>
    </ligand>
</feature>
<reference evidence="12 13" key="1">
    <citation type="submission" date="2022-06" db="EMBL/GenBank/DDBJ databases">
        <title>Isolation of gut microbiota from human fecal samples.</title>
        <authorList>
            <person name="Pamer E.G."/>
            <person name="Barat B."/>
            <person name="Waligurski E."/>
            <person name="Medina S."/>
            <person name="Paddock L."/>
            <person name="Mostad J."/>
        </authorList>
    </citation>
    <scope>NUCLEOTIDE SEQUENCE [LARGE SCALE GENOMIC DNA]</scope>
    <source>
        <strain evidence="12 13">DFI.7.95</strain>
    </source>
</reference>
<dbReference type="EMBL" id="JANGAC010000001">
    <property type="protein sequence ID" value="MCQ4921615.1"/>
    <property type="molecule type" value="Genomic_DNA"/>
</dbReference>
<dbReference type="SUPFAM" id="SSF52540">
    <property type="entry name" value="P-loop containing nucleoside triphosphate hydrolases"/>
    <property type="match status" value="1"/>
</dbReference>
<keyword evidence="6 11" id="KW-0547">Nucleotide-binding</keyword>
<dbReference type="PRINTS" id="PR01100">
    <property type="entry name" value="SHIKIMTKNASE"/>
</dbReference>
<comment type="similarity">
    <text evidence="2 11">Belongs to the shikimate kinase family.</text>
</comment>
<evidence type="ECO:0000256" key="8">
    <source>
        <dbReference type="ARBA" id="ARBA00022840"/>
    </source>
</evidence>
<comment type="catalytic activity">
    <reaction evidence="10 11">
        <text>shikimate + ATP = 3-phosphoshikimate + ADP + H(+)</text>
        <dbReference type="Rhea" id="RHEA:13121"/>
        <dbReference type="ChEBI" id="CHEBI:15378"/>
        <dbReference type="ChEBI" id="CHEBI:30616"/>
        <dbReference type="ChEBI" id="CHEBI:36208"/>
        <dbReference type="ChEBI" id="CHEBI:145989"/>
        <dbReference type="ChEBI" id="CHEBI:456216"/>
        <dbReference type="EC" id="2.7.1.71"/>
    </reaction>
</comment>
<keyword evidence="5 11" id="KW-0808">Transferase</keyword>
<accession>A0ABT1S5H9</accession>
<protein>
    <recommendedName>
        <fullName evidence="3 11">Shikimate kinase</fullName>
        <shortName evidence="11">SK</shortName>
        <ecNumber evidence="3 11">2.7.1.71</ecNumber>
    </recommendedName>
</protein>
<evidence type="ECO:0000256" key="10">
    <source>
        <dbReference type="ARBA" id="ARBA00048567"/>
    </source>
</evidence>
<keyword evidence="11" id="KW-0460">Magnesium</keyword>
<feature type="binding site" evidence="11">
    <location>
        <position position="33"/>
    </location>
    <ligand>
        <name>substrate</name>
    </ligand>
</feature>
<keyword evidence="9 11" id="KW-0057">Aromatic amino acid biosynthesis</keyword>
<feature type="binding site" evidence="11">
    <location>
        <begin position="11"/>
        <end position="16"/>
    </location>
    <ligand>
        <name>ATP</name>
        <dbReference type="ChEBI" id="CHEBI:30616"/>
    </ligand>
</feature>
<comment type="caution">
    <text evidence="12">The sequence shown here is derived from an EMBL/GenBank/DDBJ whole genome shotgun (WGS) entry which is preliminary data.</text>
</comment>
<comment type="caution">
    <text evidence="11">Lacks conserved residue(s) required for the propagation of feature annotation.</text>
</comment>
<comment type="cofactor">
    <cofactor evidence="11">
        <name>Mg(2+)</name>
        <dbReference type="ChEBI" id="CHEBI:18420"/>
    </cofactor>
    <text evidence="11">Binds 1 Mg(2+) ion per subunit.</text>
</comment>
<sequence length="173" mass="19671">MRNIVLIGMSGVGKTTIGKTLSKVLDRRFVDTDELIEKKTETDIEKIFSLYGELYFRKLENQIIDELYQEENLIISTGGGIVLNDNNIVSLKKNGVLILLESSIENIVNNIKKSETVRPLLNDERDLHIKTKTMCDSRKELYLSAADFIVCVDGKSIDEIVYEILRKCVKINS</sequence>
<proteinExistence type="inferred from homology"/>
<dbReference type="InterPro" id="IPR027417">
    <property type="entry name" value="P-loop_NTPase"/>
</dbReference>